<dbReference type="RefSeq" id="WP_259053610.1">
    <property type="nucleotide sequence ID" value="NZ_JANUCT010000001.1"/>
</dbReference>
<accession>A0AAE3L3I9</accession>
<dbReference type="AlphaFoldDB" id="A0AAE3L3I9"/>
<proteinExistence type="predicted"/>
<gene>
    <name evidence="1" type="ORF">J2T55_000190</name>
</gene>
<dbReference type="EMBL" id="JANUCT010000001">
    <property type="protein sequence ID" value="MCS3902198.1"/>
    <property type="molecule type" value="Genomic_DNA"/>
</dbReference>
<protein>
    <submittedName>
        <fullName evidence="1">Uncharacterized protein</fullName>
    </submittedName>
</protein>
<reference evidence="1" key="1">
    <citation type="submission" date="2022-08" db="EMBL/GenBank/DDBJ databases">
        <title>Genomic Encyclopedia of Type Strains, Phase III (KMG-III): the genomes of soil and plant-associated and newly described type strains.</title>
        <authorList>
            <person name="Whitman W."/>
        </authorList>
    </citation>
    <scope>NUCLEOTIDE SEQUENCE</scope>
    <source>
        <strain evidence="1">HMT 1</strain>
    </source>
</reference>
<sequence length="242" mass="27518">MDIDSIAEAYLVRLRKRQETALQHAPDYLALLEKAGQTHGDYPYCVGDDEGQLLYVCSRDAIYRTYPFYEPGSDELEHGHDPLEYELAAGDAYLVIWHLADDSEVSYIGDDEGVVFSEVTLELYKQRFEEGGYALMHDRVTRADKEGDGGLIVPVSTYHEAIGKSLFRLEHLVRGLVDDIYNTDEPIADEQGEAISADEAFNQVLYSDEIRAILLEDIDMMYRKVLRPAIFDSLRAQLPRSR</sequence>
<organism evidence="1 2">
    <name type="scientific">Methylohalomonas lacus</name>
    <dbReference type="NCBI Taxonomy" id="398773"/>
    <lineage>
        <taxon>Bacteria</taxon>
        <taxon>Pseudomonadati</taxon>
        <taxon>Pseudomonadota</taxon>
        <taxon>Gammaproteobacteria</taxon>
        <taxon>Methylohalomonadales</taxon>
        <taxon>Methylohalomonadaceae</taxon>
        <taxon>Methylohalomonas</taxon>
    </lineage>
</organism>
<evidence type="ECO:0000313" key="2">
    <source>
        <dbReference type="Proteomes" id="UP001204445"/>
    </source>
</evidence>
<keyword evidence="2" id="KW-1185">Reference proteome</keyword>
<evidence type="ECO:0000313" key="1">
    <source>
        <dbReference type="EMBL" id="MCS3902198.1"/>
    </source>
</evidence>
<comment type="caution">
    <text evidence="1">The sequence shown here is derived from an EMBL/GenBank/DDBJ whole genome shotgun (WGS) entry which is preliminary data.</text>
</comment>
<name>A0AAE3L3I9_9GAMM</name>
<dbReference type="Proteomes" id="UP001204445">
    <property type="component" value="Unassembled WGS sequence"/>
</dbReference>